<comment type="caution">
    <text evidence="1">The sequence shown here is derived from an EMBL/GenBank/DDBJ whole genome shotgun (WGS) entry which is preliminary data.</text>
</comment>
<dbReference type="AlphaFoldDB" id="A0A0F9VR39"/>
<sequence>MKWLIIILFLFASCSLPDSMTVSAWTSQDKYEETKGKSDGVGIEFTWELDGISD</sequence>
<organism evidence="1">
    <name type="scientific">marine sediment metagenome</name>
    <dbReference type="NCBI Taxonomy" id="412755"/>
    <lineage>
        <taxon>unclassified sequences</taxon>
        <taxon>metagenomes</taxon>
        <taxon>ecological metagenomes</taxon>
    </lineage>
</organism>
<gene>
    <name evidence="1" type="ORF">LCGC14_0376390</name>
</gene>
<proteinExistence type="predicted"/>
<name>A0A0F9VR39_9ZZZZ</name>
<dbReference type="EMBL" id="LAZR01000302">
    <property type="protein sequence ID" value="KKN75931.1"/>
    <property type="molecule type" value="Genomic_DNA"/>
</dbReference>
<protein>
    <submittedName>
        <fullName evidence="1">Uncharacterized protein</fullName>
    </submittedName>
</protein>
<reference evidence="1" key="1">
    <citation type="journal article" date="2015" name="Nature">
        <title>Complex archaea that bridge the gap between prokaryotes and eukaryotes.</title>
        <authorList>
            <person name="Spang A."/>
            <person name="Saw J.H."/>
            <person name="Jorgensen S.L."/>
            <person name="Zaremba-Niedzwiedzka K."/>
            <person name="Martijn J."/>
            <person name="Lind A.E."/>
            <person name="van Eijk R."/>
            <person name="Schleper C."/>
            <person name="Guy L."/>
            <person name="Ettema T.J."/>
        </authorList>
    </citation>
    <scope>NUCLEOTIDE SEQUENCE</scope>
</reference>
<evidence type="ECO:0000313" key="1">
    <source>
        <dbReference type="EMBL" id="KKN75931.1"/>
    </source>
</evidence>
<accession>A0A0F9VR39</accession>